<dbReference type="Proteomes" id="UP000249638">
    <property type="component" value="Unassembled WGS sequence"/>
</dbReference>
<organism evidence="2 3">
    <name type="scientific">Cupriavidus phytorum</name>
    <dbReference type="NCBI Taxonomy" id="3024399"/>
    <lineage>
        <taxon>Bacteria</taxon>
        <taxon>Pseudomonadati</taxon>
        <taxon>Pseudomonadota</taxon>
        <taxon>Betaproteobacteria</taxon>
        <taxon>Burkholderiales</taxon>
        <taxon>Burkholderiaceae</taxon>
        <taxon>Cupriavidus</taxon>
    </lineage>
</organism>
<evidence type="ECO:0000313" key="2">
    <source>
        <dbReference type="EMBL" id="PZX27867.1"/>
    </source>
</evidence>
<keyword evidence="1" id="KW-0472">Membrane</keyword>
<evidence type="ECO:0000256" key="1">
    <source>
        <dbReference type="SAM" id="Phobius"/>
    </source>
</evidence>
<keyword evidence="1" id="KW-0812">Transmembrane</keyword>
<gene>
    <name evidence="2" type="ORF">C7416_10595</name>
</gene>
<proteinExistence type="predicted"/>
<keyword evidence="3" id="KW-1185">Reference proteome</keyword>
<reference evidence="2" key="1">
    <citation type="submission" date="2018-06" db="EMBL/GenBank/DDBJ databases">
        <title>Genomic Encyclopedia of Type Strains, Phase IV (KMG-V): Genome sequencing to study the core and pangenomes of soil and plant-associated prokaryotes.</title>
        <authorList>
            <person name="Whitman W."/>
        </authorList>
    </citation>
    <scope>NUCLEOTIDE SEQUENCE [LARGE SCALE GENOMIC DNA]</scope>
    <source>
        <strain evidence="2">MLR2-44</strain>
    </source>
</reference>
<dbReference type="AlphaFoldDB" id="A0A2W7P378"/>
<protein>
    <submittedName>
        <fullName evidence="2">Uncharacterized protein</fullName>
    </submittedName>
</protein>
<name>A0A2W7P378_9BURK</name>
<feature type="transmembrane region" description="Helical" evidence="1">
    <location>
        <begin position="23"/>
        <end position="44"/>
    </location>
</feature>
<dbReference type="EMBL" id="QKZN01000005">
    <property type="protein sequence ID" value="PZX27867.1"/>
    <property type="molecule type" value="Genomic_DNA"/>
</dbReference>
<evidence type="ECO:0000313" key="3">
    <source>
        <dbReference type="Proteomes" id="UP000249638"/>
    </source>
</evidence>
<comment type="caution">
    <text evidence="2">The sequence shown here is derived from an EMBL/GenBank/DDBJ whole genome shotgun (WGS) entry which is preliminary data.</text>
</comment>
<keyword evidence="1" id="KW-1133">Transmembrane helix</keyword>
<accession>A0A2W7P378</accession>
<sequence>MFWLCYLLPAAIAASKVWSDYGALAGLATLVAVPAVQTVLLFWLADRTNGTLATAPANETLRQRLEVPLQVGEKARFKRLFLTDEAEGRREGTRRLYEDLLATIGQYLDVESGGEGSDAAMVSCMDLADQHDATTPAGDSLVVFRSRDRAWSGFRFDDDSFRFPYWSISTIRFTEILPAKGGGYYAVTLEFKVPARNRPPGTSAGAWRSSGFELLFDYSASRSDAVTAAFVEIAGILGAKYEYQSYMNV</sequence>